<dbReference type="Proteomes" id="UP001597282">
    <property type="component" value="Unassembled WGS sequence"/>
</dbReference>
<dbReference type="InterPro" id="IPR009003">
    <property type="entry name" value="Peptidase_S1_PA"/>
</dbReference>
<reference evidence="5" key="1">
    <citation type="journal article" date="2019" name="Int. J. Syst. Evol. Microbiol.">
        <title>The Global Catalogue of Microorganisms (GCM) 10K type strain sequencing project: providing services to taxonomists for standard genome sequencing and annotation.</title>
        <authorList>
            <consortium name="The Broad Institute Genomics Platform"/>
            <consortium name="The Broad Institute Genome Sequencing Center for Infectious Disease"/>
            <person name="Wu L."/>
            <person name="Ma J."/>
        </authorList>
    </citation>
    <scope>NUCLEOTIDE SEQUENCE [LARGE SCALE GENOMIC DNA]</scope>
    <source>
        <strain evidence="5">S1</strain>
    </source>
</reference>
<dbReference type="PRINTS" id="PR00834">
    <property type="entry name" value="PROTEASES2C"/>
</dbReference>
<dbReference type="GO" id="GO:0006508">
    <property type="term" value="P:proteolysis"/>
    <property type="evidence" value="ECO:0007669"/>
    <property type="project" value="UniProtKB-KW"/>
</dbReference>
<keyword evidence="1 4" id="KW-0645">Protease</keyword>
<evidence type="ECO:0000256" key="3">
    <source>
        <dbReference type="ARBA" id="ARBA00022825"/>
    </source>
</evidence>
<keyword evidence="5" id="KW-1185">Reference proteome</keyword>
<proteinExistence type="predicted"/>
<evidence type="ECO:0000313" key="4">
    <source>
        <dbReference type="EMBL" id="MFD1427382.1"/>
    </source>
</evidence>
<dbReference type="EC" id="3.4.21.-" evidence="4"/>
<gene>
    <name evidence="4" type="ORF">ACFQ4Y_10640</name>
</gene>
<keyword evidence="2 4" id="KW-0378">Hydrolase</keyword>
<dbReference type="SUPFAM" id="SSF50494">
    <property type="entry name" value="Trypsin-like serine proteases"/>
    <property type="match status" value="1"/>
</dbReference>
<organism evidence="4 5">
    <name type="scientific">Kroppenstedtia sanguinis</name>
    <dbReference type="NCBI Taxonomy" id="1380684"/>
    <lineage>
        <taxon>Bacteria</taxon>
        <taxon>Bacillati</taxon>
        <taxon>Bacillota</taxon>
        <taxon>Bacilli</taxon>
        <taxon>Bacillales</taxon>
        <taxon>Thermoactinomycetaceae</taxon>
        <taxon>Kroppenstedtia</taxon>
    </lineage>
</organism>
<keyword evidence="3" id="KW-0720">Serine protease</keyword>
<evidence type="ECO:0000256" key="2">
    <source>
        <dbReference type="ARBA" id="ARBA00022801"/>
    </source>
</evidence>
<dbReference type="EMBL" id="JBHTNU010000009">
    <property type="protein sequence ID" value="MFD1427382.1"/>
    <property type="molecule type" value="Genomic_DNA"/>
</dbReference>
<dbReference type="Gene3D" id="2.40.10.120">
    <property type="match status" value="1"/>
</dbReference>
<dbReference type="InterPro" id="IPR001940">
    <property type="entry name" value="Peptidase_S1C"/>
</dbReference>
<dbReference type="GO" id="GO:0008233">
    <property type="term" value="F:peptidase activity"/>
    <property type="evidence" value="ECO:0007669"/>
    <property type="project" value="UniProtKB-KW"/>
</dbReference>
<dbReference type="PANTHER" id="PTHR43343:SF3">
    <property type="entry name" value="PROTEASE DO-LIKE 8, CHLOROPLASTIC"/>
    <property type="match status" value="1"/>
</dbReference>
<dbReference type="Pfam" id="PF13365">
    <property type="entry name" value="Trypsin_2"/>
    <property type="match status" value="1"/>
</dbReference>
<dbReference type="InterPro" id="IPR051201">
    <property type="entry name" value="Chloro_Bact_Ser_Proteases"/>
</dbReference>
<sequence>MKASHRRKGELYSLSANHPANSFVPVIRRVRNSVISISAEEDSRPASPSLFNRLFNEIIPSDQEGQETRRQYGSGFVISPRGYILTNEHVVKNAHRLLVHFFGRKKPLPARVVWRDTHHDLAVIQVRSSTPLQPLTMGSSRHTEVGEWAIAIGNPLGLHHSVTLGVVSGKDRPLNLRERRFGHVIQTDAAINPGNSGGPLINILGQAIGVNTLVVYPSQAISFAIPIDVVKPLIHDFM</sequence>
<comment type="caution">
    <text evidence="4">The sequence shown here is derived from an EMBL/GenBank/DDBJ whole genome shotgun (WGS) entry which is preliminary data.</text>
</comment>
<evidence type="ECO:0000313" key="5">
    <source>
        <dbReference type="Proteomes" id="UP001597282"/>
    </source>
</evidence>
<evidence type="ECO:0000256" key="1">
    <source>
        <dbReference type="ARBA" id="ARBA00022670"/>
    </source>
</evidence>
<name>A0ABW4CAE8_9BACL</name>
<dbReference type="PANTHER" id="PTHR43343">
    <property type="entry name" value="PEPTIDASE S12"/>
    <property type="match status" value="1"/>
</dbReference>
<protein>
    <submittedName>
        <fullName evidence="4">S1C family serine protease</fullName>
        <ecNumber evidence="4">3.4.21.-</ecNumber>
    </submittedName>
</protein>
<accession>A0ABW4CAE8</accession>